<proteinExistence type="predicted"/>
<dbReference type="EMBL" id="GGFM01012537">
    <property type="protein sequence ID" value="MBW33288.1"/>
    <property type="molecule type" value="Transcribed_RNA"/>
</dbReference>
<evidence type="ECO:0000313" key="1">
    <source>
        <dbReference type="EMBL" id="MBW33288.1"/>
    </source>
</evidence>
<accession>A0A2M3ZY23</accession>
<sequence length="69" mass="8102">MRRSFRSDAAFVYWLVGNFLGRTCASMWMHFQGFVCTTINKMFLLSKTQTVHIVFIICCSSFRSRIPVR</sequence>
<dbReference type="AlphaFoldDB" id="A0A2M3ZY23"/>
<reference evidence="1" key="1">
    <citation type="submission" date="2018-01" db="EMBL/GenBank/DDBJ databases">
        <title>An insight into the sialome of Amazonian anophelines.</title>
        <authorList>
            <person name="Ribeiro J.M."/>
            <person name="Scarpassa V."/>
            <person name="Calvo E."/>
        </authorList>
    </citation>
    <scope>NUCLEOTIDE SEQUENCE</scope>
    <source>
        <tissue evidence="1">Salivary glands</tissue>
    </source>
</reference>
<organism evidence="1">
    <name type="scientific">Anopheles braziliensis</name>
    <dbReference type="NCBI Taxonomy" id="58242"/>
    <lineage>
        <taxon>Eukaryota</taxon>
        <taxon>Metazoa</taxon>
        <taxon>Ecdysozoa</taxon>
        <taxon>Arthropoda</taxon>
        <taxon>Hexapoda</taxon>
        <taxon>Insecta</taxon>
        <taxon>Pterygota</taxon>
        <taxon>Neoptera</taxon>
        <taxon>Endopterygota</taxon>
        <taxon>Diptera</taxon>
        <taxon>Nematocera</taxon>
        <taxon>Culicoidea</taxon>
        <taxon>Culicidae</taxon>
        <taxon>Anophelinae</taxon>
        <taxon>Anopheles</taxon>
    </lineage>
</organism>
<name>A0A2M3ZY23_9DIPT</name>
<protein>
    <submittedName>
        <fullName evidence="1">Putative secreted peptide</fullName>
    </submittedName>
</protein>